<keyword evidence="1" id="KW-0812">Transmembrane</keyword>
<sequence>MGVIFSPESFGSKSDGQISTKLATYLKLTYLLSFSTAFGTTLWVTFPAVAVLFL</sequence>
<evidence type="ECO:0000313" key="3">
    <source>
        <dbReference type="Proteomes" id="UP000327013"/>
    </source>
</evidence>
<evidence type="ECO:0000313" key="2">
    <source>
        <dbReference type="EMBL" id="KAE8009379.1"/>
    </source>
</evidence>
<accession>A0A5N6QTP3</accession>
<protein>
    <submittedName>
        <fullName evidence="2">Uncharacterized protein</fullName>
    </submittedName>
</protein>
<keyword evidence="3" id="KW-1185">Reference proteome</keyword>
<dbReference type="AlphaFoldDB" id="A0A5N6QTP3"/>
<keyword evidence="1" id="KW-1133">Transmembrane helix</keyword>
<evidence type="ECO:0000256" key="1">
    <source>
        <dbReference type="SAM" id="Phobius"/>
    </source>
</evidence>
<reference evidence="2 3" key="1">
    <citation type="submission" date="2019-06" db="EMBL/GenBank/DDBJ databases">
        <title>A chromosomal-level reference genome of Carpinus fangiana (Coryloideae, Betulaceae).</title>
        <authorList>
            <person name="Yang X."/>
            <person name="Wang Z."/>
            <person name="Zhang L."/>
            <person name="Hao G."/>
            <person name="Liu J."/>
            <person name="Yang Y."/>
        </authorList>
    </citation>
    <scope>NUCLEOTIDE SEQUENCE [LARGE SCALE GENOMIC DNA]</scope>
    <source>
        <strain evidence="2">Cfa_2016G</strain>
        <tissue evidence="2">Leaf</tissue>
    </source>
</reference>
<feature type="transmembrane region" description="Helical" evidence="1">
    <location>
        <begin position="30"/>
        <end position="53"/>
    </location>
</feature>
<gene>
    <name evidence="2" type="ORF">FH972_005819</name>
</gene>
<proteinExistence type="predicted"/>
<dbReference type="Proteomes" id="UP000327013">
    <property type="component" value="Chromosome 2"/>
</dbReference>
<name>A0A5N6QTP3_9ROSI</name>
<organism evidence="2 3">
    <name type="scientific">Carpinus fangiana</name>
    <dbReference type="NCBI Taxonomy" id="176857"/>
    <lineage>
        <taxon>Eukaryota</taxon>
        <taxon>Viridiplantae</taxon>
        <taxon>Streptophyta</taxon>
        <taxon>Embryophyta</taxon>
        <taxon>Tracheophyta</taxon>
        <taxon>Spermatophyta</taxon>
        <taxon>Magnoliopsida</taxon>
        <taxon>eudicotyledons</taxon>
        <taxon>Gunneridae</taxon>
        <taxon>Pentapetalae</taxon>
        <taxon>rosids</taxon>
        <taxon>fabids</taxon>
        <taxon>Fagales</taxon>
        <taxon>Betulaceae</taxon>
        <taxon>Carpinus</taxon>
    </lineage>
</organism>
<dbReference type="EMBL" id="CM017322">
    <property type="protein sequence ID" value="KAE8009379.1"/>
    <property type="molecule type" value="Genomic_DNA"/>
</dbReference>
<keyword evidence="1" id="KW-0472">Membrane</keyword>